<dbReference type="AlphaFoldDB" id="A0AAW1EGY2"/>
<dbReference type="Proteomes" id="UP001488805">
    <property type="component" value="Unassembled WGS sequence"/>
</dbReference>
<accession>A0AAW1EGY2</accession>
<feature type="region of interest" description="Disordered" evidence="1">
    <location>
        <begin position="465"/>
        <end position="487"/>
    </location>
</feature>
<reference evidence="2 3" key="1">
    <citation type="journal article" date="2024" name="Genome Biol. Evol.">
        <title>Chromosome-level genome assembly of the viviparous eelpout Zoarces viviparus.</title>
        <authorList>
            <person name="Fuhrmann N."/>
            <person name="Brasseur M.V."/>
            <person name="Bakowski C.E."/>
            <person name="Podsiadlowski L."/>
            <person name="Prost S."/>
            <person name="Krehenwinkel H."/>
            <person name="Mayer C."/>
        </authorList>
    </citation>
    <scope>NUCLEOTIDE SEQUENCE [LARGE SCALE GENOMIC DNA]</scope>
    <source>
        <strain evidence="2">NO-MEL_2022_Ind0_liver</strain>
    </source>
</reference>
<comment type="caution">
    <text evidence="2">The sequence shown here is derived from an EMBL/GenBank/DDBJ whole genome shotgun (WGS) entry which is preliminary data.</text>
</comment>
<evidence type="ECO:0000256" key="1">
    <source>
        <dbReference type="SAM" id="MobiDB-lite"/>
    </source>
</evidence>
<feature type="region of interest" description="Disordered" evidence="1">
    <location>
        <begin position="511"/>
        <end position="627"/>
    </location>
</feature>
<name>A0AAW1EGY2_ZOAVI</name>
<feature type="compositionally biased region" description="Basic residues" evidence="1">
    <location>
        <begin position="516"/>
        <end position="526"/>
    </location>
</feature>
<protein>
    <submittedName>
        <fullName evidence="2">Uncharacterized protein</fullName>
    </submittedName>
</protein>
<organism evidence="2 3">
    <name type="scientific">Zoarces viviparus</name>
    <name type="common">Viviparous eelpout</name>
    <name type="synonym">Blennius viviparus</name>
    <dbReference type="NCBI Taxonomy" id="48416"/>
    <lineage>
        <taxon>Eukaryota</taxon>
        <taxon>Metazoa</taxon>
        <taxon>Chordata</taxon>
        <taxon>Craniata</taxon>
        <taxon>Vertebrata</taxon>
        <taxon>Euteleostomi</taxon>
        <taxon>Actinopterygii</taxon>
        <taxon>Neopterygii</taxon>
        <taxon>Teleostei</taxon>
        <taxon>Neoteleostei</taxon>
        <taxon>Acanthomorphata</taxon>
        <taxon>Eupercaria</taxon>
        <taxon>Perciformes</taxon>
        <taxon>Cottioidei</taxon>
        <taxon>Zoarcales</taxon>
        <taxon>Zoarcidae</taxon>
        <taxon>Zoarcinae</taxon>
        <taxon>Zoarces</taxon>
    </lineage>
</organism>
<evidence type="ECO:0000313" key="2">
    <source>
        <dbReference type="EMBL" id="KAK9521365.1"/>
    </source>
</evidence>
<keyword evidence="3" id="KW-1185">Reference proteome</keyword>
<gene>
    <name evidence="2" type="ORF">VZT92_021179</name>
</gene>
<proteinExistence type="predicted"/>
<sequence length="627" mass="68553">MVFGMRVVLHFLNASGRVPKTNHVENVPANLHPVGSHDINTPLVMRSGPDAVRLSIAAIPPNGFTSPHLPLNTDVISGSGVGHLDPAWPSSTSNASFARSFRHRQYNCLLSSLRLLLELLPLLTGQSLCTCRRTATEDPVRPNFRAKSEAADATASSKQLTSVTDVNGSSTVNAASLYTMARTTSSRASLTTCTGMGGGPGAINVLRSLVTSLANDCRIILCWLGLWYSSLHFVLTCSPVFPIPRLIAIPAHWGAVGMSPWARLANLSTSSFDHRASRTIRPLSRVRVLVLRPLVLCSSANRLERSGAVFTLETALPYPIWGLNPFALRVYHSIHTVMPFRKLARGDRGLCTSSRALDIMLSSLARFLRPPALLLSTFLLLCAEGPAAVLPPVGFQFEGTPFSSTNKCRGFIVRGDFSGALSPRVVTLALGPELRSGLVHTDVRPNEGARDPRRSQTLLVAVSRQKNQAQARFRGPERGPDSPSRNCLVGPTILVLPILWVITCRIPLVRTSSKSAARRQPRRPARGPRERDPTGTVAGEIREKGPARVQSRRHRPPDPIPSTRRRTPPPENLRNSNAVRHRRQRPRKMDRAPRFQWWREAGGGMTAPPAAARTQPRFAPQPDRPSP</sequence>
<feature type="compositionally biased region" description="Low complexity" evidence="1">
    <location>
        <begin position="606"/>
        <end position="621"/>
    </location>
</feature>
<evidence type="ECO:0000313" key="3">
    <source>
        <dbReference type="Proteomes" id="UP001488805"/>
    </source>
</evidence>
<dbReference type="EMBL" id="JBCEZU010000329">
    <property type="protein sequence ID" value="KAK9521365.1"/>
    <property type="molecule type" value="Genomic_DNA"/>
</dbReference>